<sequence>MTTRLPDAATPRDRAKAERHGALLREAARLFAAHGFDGVSLEDLGAAVGITGPAVYRHFSSKRALLGAILLRASGDLLSGGRRVIAQVTEPRQCLRELVDFHVDFAVTDADVIRVHDRDLARLSDADRHEVRRLQREYVDLWIGVLERVHPDRAATDLRVRAHAGFGLINSTPYSVRALRDVPPDAVVHHILSDMAFAALCAH</sequence>
<dbReference type="Gene3D" id="1.10.10.60">
    <property type="entry name" value="Homeodomain-like"/>
    <property type="match status" value="1"/>
</dbReference>
<dbReference type="InterPro" id="IPR050109">
    <property type="entry name" value="HTH-type_TetR-like_transc_reg"/>
</dbReference>
<evidence type="ECO:0000313" key="4">
    <source>
        <dbReference type="EMBL" id="APZ34618.1"/>
    </source>
</evidence>
<dbReference type="Pfam" id="PF17932">
    <property type="entry name" value="TetR_C_24"/>
    <property type="match status" value="1"/>
</dbReference>
<dbReference type="Gene3D" id="1.10.357.10">
    <property type="entry name" value="Tetracycline Repressor, domain 2"/>
    <property type="match status" value="1"/>
</dbReference>
<dbReference type="PROSITE" id="PS50977">
    <property type="entry name" value="HTH_TETR_2"/>
    <property type="match status" value="1"/>
</dbReference>
<dbReference type="GO" id="GO:0003700">
    <property type="term" value="F:DNA-binding transcription factor activity"/>
    <property type="evidence" value="ECO:0007669"/>
    <property type="project" value="TreeGrafter"/>
</dbReference>
<dbReference type="PANTHER" id="PTHR30055:SF237">
    <property type="entry name" value="TRANSCRIPTIONAL REPRESSOR MCE3R"/>
    <property type="match status" value="1"/>
</dbReference>
<keyword evidence="5" id="KW-1185">Reference proteome</keyword>
<dbReference type="InterPro" id="IPR036271">
    <property type="entry name" value="Tet_transcr_reg_TetR-rel_C_sf"/>
</dbReference>
<evidence type="ECO:0000256" key="2">
    <source>
        <dbReference type="PROSITE-ProRule" id="PRU00335"/>
    </source>
</evidence>
<dbReference type="InterPro" id="IPR023772">
    <property type="entry name" value="DNA-bd_HTH_TetR-type_CS"/>
</dbReference>
<evidence type="ECO:0000313" key="5">
    <source>
        <dbReference type="Proteomes" id="UP000187185"/>
    </source>
</evidence>
<dbReference type="AlphaFoldDB" id="A0A1P8U8Z8"/>
<dbReference type="PANTHER" id="PTHR30055">
    <property type="entry name" value="HTH-TYPE TRANSCRIPTIONAL REGULATOR RUTR"/>
    <property type="match status" value="1"/>
</dbReference>
<dbReference type="PRINTS" id="PR00455">
    <property type="entry name" value="HTHTETR"/>
</dbReference>
<proteinExistence type="predicted"/>
<dbReference type="InterPro" id="IPR009057">
    <property type="entry name" value="Homeodomain-like_sf"/>
</dbReference>
<dbReference type="PROSITE" id="PS01081">
    <property type="entry name" value="HTH_TETR_1"/>
    <property type="match status" value="1"/>
</dbReference>
<dbReference type="SUPFAM" id="SSF46689">
    <property type="entry name" value="Homeodomain-like"/>
    <property type="match status" value="1"/>
</dbReference>
<feature type="domain" description="HTH tetR-type" evidence="3">
    <location>
        <begin position="17"/>
        <end position="77"/>
    </location>
</feature>
<dbReference type="SUPFAM" id="SSF48498">
    <property type="entry name" value="Tetracyclin repressor-like, C-terminal domain"/>
    <property type="match status" value="1"/>
</dbReference>
<evidence type="ECO:0000259" key="3">
    <source>
        <dbReference type="PROSITE" id="PS50977"/>
    </source>
</evidence>
<dbReference type="OrthoDB" id="9179041at2"/>
<dbReference type="GO" id="GO:0000976">
    <property type="term" value="F:transcription cis-regulatory region binding"/>
    <property type="evidence" value="ECO:0007669"/>
    <property type="project" value="TreeGrafter"/>
</dbReference>
<dbReference type="Proteomes" id="UP000187185">
    <property type="component" value="Chromosome"/>
</dbReference>
<dbReference type="EMBL" id="CP018762">
    <property type="protein sequence ID" value="APZ34618.1"/>
    <property type="molecule type" value="Genomic_DNA"/>
</dbReference>
<reference evidence="4 5" key="1">
    <citation type="submission" date="2016-12" db="EMBL/GenBank/DDBJ databases">
        <title>Complete genome sequence of Microbacterium aurum KACC 15219.</title>
        <authorList>
            <person name="Jung Y."/>
            <person name="Shin J.-H."/>
            <person name="Lee Y.-J."/>
            <person name="Yi H."/>
            <person name="Bahn Y.-S."/>
            <person name="Kim J.F."/>
            <person name="Lee D.-W."/>
        </authorList>
    </citation>
    <scope>NUCLEOTIDE SEQUENCE [LARGE SCALE GENOMIC DNA]</scope>
    <source>
        <strain evidence="4 5">KACC 15219</strain>
    </source>
</reference>
<organism evidence="4 5">
    <name type="scientific">Microbacterium aurum</name>
    <dbReference type="NCBI Taxonomy" id="36805"/>
    <lineage>
        <taxon>Bacteria</taxon>
        <taxon>Bacillati</taxon>
        <taxon>Actinomycetota</taxon>
        <taxon>Actinomycetes</taxon>
        <taxon>Micrococcales</taxon>
        <taxon>Microbacteriaceae</taxon>
        <taxon>Microbacterium</taxon>
    </lineage>
</organism>
<dbReference type="Pfam" id="PF00440">
    <property type="entry name" value="TetR_N"/>
    <property type="match status" value="1"/>
</dbReference>
<evidence type="ECO:0000256" key="1">
    <source>
        <dbReference type="ARBA" id="ARBA00023125"/>
    </source>
</evidence>
<dbReference type="KEGG" id="maur:BOH66_10495"/>
<accession>A0A1P8U8Z8</accession>
<dbReference type="InterPro" id="IPR041490">
    <property type="entry name" value="KstR2_TetR_C"/>
</dbReference>
<protein>
    <submittedName>
        <fullName evidence="4">TetR family transcriptional regulator</fullName>
    </submittedName>
</protein>
<gene>
    <name evidence="4" type="ORF">BOH66_10495</name>
</gene>
<name>A0A1P8U8Z8_9MICO</name>
<dbReference type="RefSeq" id="WP_076690940.1">
    <property type="nucleotide sequence ID" value="NZ_CP018762.1"/>
</dbReference>
<keyword evidence="1 2" id="KW-0238">DNA-binding</keyword>
<feature type="DNA-binding region" description="H-T-H motif" evidence="2">
    <location>
        <begin position="40"/>
        <end position="59"/>
    </location>
</feature>
<dbReference type="InterPro" id="IPR001647">
    <property type="entry name" value="HTH_TetR"/>
</dbReference>
<dbReference type="STRING" id="36805.BOH66_10495"/>